<keyword evidence="3" id="KW-1185">Reference proteome</keyword>
<name>A0A7J0CFQ5_9ACTN</name>
<proteinExistence type="predicted"/>
<evidence type="ECO:0000313" key="3">
    <source>
        <dbReference type="Proteomes" id="UP000498980"/>
    </source>
</evidence>
<reference evidence="2 3" key="1">
    <citation type="submission" date="2020-05" db="EMBL/GenBank/DDBJ databases">
        <title>Whole genome shotgun sequence of Streptomyces fulvorobeus NBRC 15897.</title>
        <authorList>
            <person name="Komaki H."/>
            <person name="Tamura T."/>
        </authorList>
    </citation>
    <scope>NUCLEOTIDE SEQUENCE [LARGE SCALE GENOMIC DNA]</scope>
    <source>
        <strain evidence="2 3">NBRC 15897</strain>
    </source>
</reference>
<evidence type="ECO:0000313" key="2">
    <source>
        <dbReference type="EMBL" id="GFN01078.1"/>
    </source>
</evidence>
<feature type="region of interest" description="Disordered" evidence="1">
    <location>
        <begin position="1"/>
        <end position="20"/>
    </location>
</feature>
<protein>
    <submittedName>
        <fullName evidence="2">Uncharacterized protein</fullName>
    </submittedName>
</protein>
<gene>
    <name evidence="2" type="ORF">Sfulv_58880</name>
</gene>
<dbReference type="EMBL" id="BLWC01000001">
    <property type="protein sequence ID" value="GFN01078.1"/>
    <property type="molecule type" value="Genomic_DNA"/>
</dbReference>
<accession>A0A7J0CFQ5</accession>
<dbReference type="AlphaFoldDB" id="A0A7J0CFQ5"/>
<sequence length="79" mass="8093">MPPVRKGMSPQERLAPPGGVRQSVNGILIASSPAEIGSVPATQSLRLRNDGNGRGPAKLGTALASGRQHAIGMDRLTPA</sequence>
<comment type="caution">
    <text evidence="2">The sequence shown here is derived from an EMBL/GenBank/DDBJ whole genome shotgun (WGS) entry which is preliminary data.</text>
</comment>
<organism evidence="2 3">
    <name type="scientific">Streptomyces fulvorobeus</name>
    <dbReference type="NCBI Taxonomy" id="284028"/>
    <lineage>
        <taxon>Bacteria</taxon>
        <taxon>Bacillati</taxon>
        <taxon>Actinomycetota</taxon>
        <taxon>Actinomycetes</taxon>
        <taxon>Kitasatosporales</taxon>
        <taxon>Streptomycetaceae</taxon>
        <taxon>Streptomyces</taxon>
    </lineage>
</organism>
<evidence type="ECO:0000256" key="1">
    <source>
        <dbReference type="SAM" id="MobiDB-lite"/>
    </source>
</evidence>
<dbReference type="Proteomes" id="UP000498980">
    <property type="component" value="Unassembled WGS sequence"/>
</dbReference>